<evidence type="ECO:0000256" key="3">
    <source>
        <dbReference type="ARBA" id="ARBA00022729"/>
    </source>
</evidence>
<dbReference type="SUPFAM" id="SSF54060">
    <property type="entry name" value="His-Me finger endonucleases"/>
    <property type="match status" value="1"/>
</dbReference>
<evidence type="ECO:0000256" key="2">
    <source>
        <dbReference type="ARBA" id="ARBA00022722"/>
    </source>
</evidence>
<keyword evidence="4" id="KW-0378">Hydrolase</keyword>
<keyword evidence="3 5" id="KW-0732">Signal</keyword>
<dbReference type="InterPro" id="IPR044925">
    <property type="entry name" value="His-Me_finger_sf"/>
</dbReference>
<gene>
    <name evidence="7" type="ORF">G7034_11665</name>
</gene>
<evidence type="ECO:0000256" key="4">
    <source>
        <dbReference type="ARBA" id="ARBA00022801"/>
    </source>
</evidence>
<dbReference type="PANTHER" id="PTHR33607">
    <property type="entry name" value="ENDONUCLEASE-1"/>
    <property type="match status" value="1"/>
</dbReference>
<feature type="chain" id="PRO_5037237829" evidence="5">
    <location>
        <begin position="20"/>
        <end position="365"/>
    </location>
</feature>
<organism evidence="7 8">
    <name type="scientific">Psychroflexus maritimus</name>
    <dbReference type="NCBI Taxonomy" id="2714865"/>
    <lineage>
        <taxon>Bacteria</taxon>
        <taxon>Pseudomonadati</taxon>
        <taxon>Bacteroidota</taxon>
        <taxon>Flavobacteriia</taxon>
        <taxon>Flavobacteriales</taxon>
        <taxon>Flavobacteriaceae</taxon>
        <taxon>Psychroflexus</taxon>
    </lineage>
</organism>
<dbReference type="RefSeq" id="WP_166401133.1">
    <property type="nucleotide sequence ID" value="NZ_JAANAS010000116.1"/>
</dbReference>
<name>A0A967E7J9_9FLAO</name>
<proteinExistence type="inferred from homology"/>
<dbReference type="Pfam" id="PF18962">
    <property type="entry name" value="Por_Secre_tail"/>
    <property type="match status" value="1"/>
</dbReference>
<dbReference type="NCBIfam" id="TIGR04183">
    <property type="entry name" value="Por_Secre_tail"/>
    <property type="match status" value="1"/>
</dbReference>
<sequence length="365" mass="41667">MFKRLLQLSLLFSFFIVEAQAPSNYYNSTQGKSGFELKTELYQIISENHAPQTYTDAWTFFENNDATQEGNVLDIYSNCTFNFGTPEFGGNQDTGSGGNTECEYFNREHVFPRSWFGGASTLPEYSDIINLLPTDKKVNSERGAYVFAEVSNPNFVSSNGTARGNSITPGYSGTAFEVIDEYKGDIARIYFYMATRYENAIEFWVGNNENGDFYLDGSSDQVYQDWVIDLLYDWHVNDPVDQKEIDRNNATFEFQGNRNPFVDQPDFVCAIWDVDEDNCTFSSSEFTLKDEVSIYPNPASNGLFYVQFSSPLDQLQLYSITGKLIKEVQPKKEEEKVEFNQLKAGIYLLKVSHNQQNSTHKIIVH</sequence>
<evidence type="ECO:0000313" key="7">
    <source>
        <dbReference type="EMBL" id="NGZ90906.1"/>
    </source>
</evidence>
<dbReference type="AlphaFoldDB" id="A0A967E7J9"/>
<dbReference type="Proteomes" id="UP000643701">
    <property type="component" value="Unassembled WGS sequence"/>
</dbReference>
<keyword evidence="2" id="KW-0540">Nuclease</keyword>
<accession>A0A967E7J9</accession>
<comment type="similarity">
    <text evidence="1">Belongs to the EndA/NucM nuclease family.</text>
</comment>
<dbReference type="InterPro" id="IPR007346">
    <property type="entry name" value="Endonuclease-I"/>
</dbReference>
<dbReference type="GO" id="GO:0016787">
    <property type="term" value="F:hydrolase activity"/>
    <property type="evidence" value="ECO:0007669"/>
    <property type="project" value="UniProtKB-KW"/>
</dbReference>
<dbReference type="GO" id="GO:0004518">
    <property type="term" value="F:nuclease activity"/>
    <property type="evidence" value="ECO:0007669"/>
    <property type="project" value="UniProtKB-KW"/>
</dbReference>
<dbReference type="InterPro" id="IPR026444">
    <property type="entry name" value="Secre_tail"/>
</dbReference>
<reference evidence="7" key="1">
    <citation type="submission" date="2020-03" db="EMBL/GenBank/DDBJ databases">
        <title>Psychroflexus Maritimus sp. nov., isolate from marine sediment.</title>
        <authorList>
            <person name="Zhong Y.-L."/>
        </authorList>
    </citation>
    <scope>NUCLEOTIDE SEQUENCE</scope>
    <source>
        <strain evidence="7">C1</strain>
    </source>
</reference>
<evidence type="ECO:0000259" key="6">
    <source>
        <dbReference type="Pfam" id="PF18962"/>
    </source>
</evidence>
<feature type="domain" description="Secretion system C-terminal sorting" evidence="6">
    <location>
        <begin position="294"/>
        <end position="364"/>
    </location>
</feature>
<evidence type="ECO:0000256" key="5">
    <source>
        <dbReference type="SAM" id="SignalP"/>
    </source>
</evidence>
<comment type="caution">
    <text evidence="7">The sequence shown here is derived from an EMBL/GenBank/DDBJ whole genome shotgun (WGS) entry which is preliminary data.</text>
</comment>
<feature type="signal peptide" evidence="5">
    <location>
        <begin position="1"/>
        <end position="19"/>
    </location>
</feature>
<dbReference type="PANTHER" id="PTHR33607:SF2">
    <property type="entry name" value="ENDONUCLEASE-1"/>
    <property type="match status" value="1"/>
</dbReference>
<evidence type="ECO:0000256" key="1">
    <source>
        <dbReference type="ARBA" id="ARBA00006429"/>
    </source>
</evidence>
<protein>
    <submittedName>
        <fullName evidence="7">T9SS type A sorting domain-containing protein</fullName>
    </submittedName>
</protein>
<keyword evidence="8" id="KW-1185">Reference proteome</keyword>
<evidence type="ECO:0000313" key="8">
    <source>
        <dbReference type="Proteomes" id="UP000643701"/>
    </source>
</evidence>
<dbReference type="EMBL" id="JAANAS010000116">
    <property type="protein sequence ID" value="NGZ90906.1"/>
    <property type="molecule type" value="Genomic_DNA"/>
</dbReference>
<dbReference type="Pfam" id="PF04231">
    <property type="entry name" value="Endonuclease_1"/>
    <property type="match status" value="1"/>
</dbReference>